<dbReference type="Pfam" id="PF00589">
    <property type="entry name" value="Phage_integrase"/>
    <property type="match status" value="1"/>
</dbReference>
<dbReference type="InterPro" id="IPR002104">
    <property type="entry name" value="Integrase_catalytic"/>
</dbReference>
<dbReference type="InterPro" id="IPR011010">
    <property type="entry name" value="DNA_brk_join_enz"/>
</dbReference>
<dbReference type="PANTHER" id="PTHR30349:SF64">
    <property type="entry name" value="PROPHAGE INTEGRASE INTD-RELATED"/>
    <property type="match status" value="1"/>
</dbReference>
<protein>
    <submittedName>
        <fullName evidence="7">Site-specific integrase</fullName>
    </submittedName>
</protein>
<dbReference type="Gene3D" id="1.10.150.130">
    <property type="match status" value="1"/>
</dbReference>
<feature type="domain" description="Tyr recombinase" evidence="5">
    <location>
        <begin position="114"/>
        <end position="309"/>
    </location>
</feature>
<dbReference type="PROSITE" id="PS51900">
    <property type="entry name" value="CB"/>
    <property type="match status" value="1"/>
</dbReference>
<dbReference type="InterPro" id="IPR013762">
    <property type="entry name" value="Integrase-like_cat_sf"/>
</dbReference>
<evidence type="ECO:0000256" key="2">
    <source>
        <dbReference type="ARBA" id="ARBA00023125"/>
    </source>
</evidence>
<evidence type="ECO:0000313" key="7">
    <source>
        <dbReference type="EMBL" id="MDA0139398.1"/>
    </source>
</evidence>
<dbReference type="CDD" id="cd00796">
    <property type="entry name" value="INT_Rci_Hp1_C"/>
    <property type="match status" value="1"/>
</dbReference>
<evidence type="ECO:0000256" key="3">
    <source>
        <dbReference type="ARBA" id="ARBA00023172"/>
    </source>
</evidence>
<dbReference type="SUPFAM" id="SSF56349">
    <property type="entry name" value="DNA breaking-rejoining enzymes"/>
    <property type="match status" value="1"/>
</dbReference>
<dbReference type="InterPro" id="IPR010998">
    <property type="entry name" value="Integrase_recombinase_N"/>
</dbReference>
<dbReference type="InterPro" id="IPR050090">
    <property type="entry name" value="Tyrosine_recombinase_XerCD"/>
</dbReference>
<gene>
    <name evidence="7" type="ORF">OJ962_17980</name>
</gene>
<reference evidence="7" key="1">
    <citation type="submission" date="2022-10" db="EMBL/GenBank/DDBJ databases">
        <title>The WGS of Solirubrobacter sp. CPCC 204708.</title>
        <authorList>
            <person name="Jiang Z."/>
        </authorList>
    </citation>
    <scope>NUCLEOTIDE SEQUENCE</scope>
    <source>
        <strain evidence="7">CPCC 204708</strain>
    </source>
</reference>
<keyword evidence="3" id="KW-0233">DNA recombination</keyword>
<keyword evidence="2 4" id="KW-0238">DNA-binding</keyword>
<comment type="caution">
    <text evidence="7">The sequence shown here is derived from an EMBL/GenBank/DDBJ whole genome shotgun (WGS) entry which is preliminary data.</text>
</comment>
<feature type="domain" description="Core-binding (CB)" evidence="6">
    <location>
        <begin position="2"/>
        <end position="85"/>
    </location>
</feature>
<accession>A0ABT4RLH0</accession>
<proteinExistence type="inferred from homology"/>
<evidence type="ECO:0000259" key="6">
    <source>
        <dbReference type="PROSITE" id="PS51900"/>
    </source>
</evidence>
<dbReference type="PANTHER" id="PTHR30349">
    <property type="entry name" value="PHAGE INTEGRASE-RELATED"/>
    <property type="match status" value="1"/>
</dbReference>
<dbReference type="InterPro" id="IPR044068">
    <property type="entry name" value="CB"/>
</dbReference>
<dbReference type="RefSeq" id="WP_202958050.1">
    <property type="nucleotide sequence ID" value="NZ_JAPCID010000025.1"/>
</dbReference>
<evidence type="ECO:0000256" key="1">
    <source>
        <dbReference type="ARBA" id="ARBA00008857"/>
    </source>
</evidence>
<evidence type="ECO:0000259" key="5">
    <source>
        <dbReference type="PROSITE" id="PS51898"/>
    </source>
</evidence>
<evidence type="ECO:0000256" key="4">
    <source>
        <dbReference type="PROSITE-ProRule" id="PRU01248"/>
    </source>
</evidence>
<name>A0ABT4RLH0_9ACTN</name>
<dbReference type="PROSITE" id="PS51898">
    <property type="entry name" value="TYR_RECOMBINASE"/>
    <property type="match status" value="1"/>
</dbReference>
<dbReference type="Proteomes" id="UP001147700">
    <property type="component" value="Unassembled WGS sequence"/>
</dbReference>
<comment type="similarity">
    <text evidence="1">Belongs to the 'phage' integrase family.</text>
</comment>
<dbReference type="EMBL" id="JAPCID010000025">
    <property type="protein sequence ID" value="MDA0139398.1"/>
    <property type="molecule type" value="Genomic_DNA"/>
</dbReference>
<dbReference type="Gene3D" id="1.10.443.10">
    <property type="entry name" value="Intergrase catalytic core"/>
    <property type="match status" value="1"/>
</dbReference>
<organism evidence="7 8">
    <name type="scientific">Solirubrobacter deserti</name>
    <dbReference type="NCBI Taxonomy" id="2282478"/>
    <lineage>
        <taxon>Bacteria</taxon>
        <taxon>Bacillati</taxon>
        <taxon>Actinomycetota</taxon>
        <taxon>Thermoleophilia</taxon>
        <taxon>Solirubrobacterales</taxon>
        <taxon>Solirubrobacteraceae</taxon>
        <taxon>Solirubrobacter</taxon>
    </lineage>
</organism>
<sequence>MPTLVAFLDEWTERFPRHPRTQATNLERIRRYVLPHLATAGEVPLDELRRGDLRDVQDALLRQRLAKTTIDGAFSALSAVLGDAVDVELIDANPAARLRVRAGDPRLAPLRGQVQRRAVPPAEIHAFMAEVPGDYRAVCWAPALTGCRPGELFAMNSDALDLDRELIYLHQTVDRYGHLMNGLKGTHHVPEREKRGRWTLCPRALLALHGGSISGLSTVLFPSPRGKLWSIRNFYRSVWTPAQERAGVAFTLYDLRHTFASRLLAAGIPAIEVSAWMGHSIRAGGQDITNTTTRVYAHATGEYRAQALAELSALVSQGSAPADRSSA</sequence>
<keyword evidence="8" id="KW-1185">Reference proteome</keyword>
<evidence type="ECO:0000313" key="8">
    <source>
        <dbReference type="Proteomes" id="UP001147700"/>
    </source>
</evidence>